<accession>A0A0C3L3K0</accession>
<proteinExistence type="predicted"/>
<evidence type="ECO:0000313" key="2">
    <source>
        <dbReference type="EMBL" id="KIO28308.1"/>
    </source>
</evidence>
<dbReference type="HOGENOM" id="CLU_481621_0_0_1"/>
<reference evidence="2 3" key="1">
    <citation type="submission" date="2014-04" db="EMBL/GenBank/DDBJ databases">
        <authorList>
            <consortium name="DOE Joint Genome Institute"/>
            <person name="Kuo A."/>
            <person name="Girlanda M."/>
            <person name="Perotto S."/>
            <person name="Kohler A."/>
            <person name="Nagy L.G."/>
            <person name="Floudas D."/>
            <person name="Copeland A."/>
            <person name="Barry K.W."/>
            <person name="Cichocki N."/>
            <person name="Veneault-Fourrey C."/>
            <person name="LaButti K."/>
            <person name="Lindquist E.A."/>
            <person name="Lipzen A."/>
            <person name="Lundell T."/>
            <person name="Morin E."/>
            <person name="Murat C."/>
            <person name="Sun H."/>
            <person name="Tunlid A."/>
            <person name="Henrissat B."/>
            <person name="Grigoriev I.V."/>
            <person name="Hibbett D.S."/>
            <person name="Martin F."/>
            <person name="Nordberg H.P."/>
            <person name="Cantor M.N."/>
            <person name="Hua S.X."/>
        </authorList>
    </citation>
    <scope>NUCLEOTIDE SEQUENCE [LARGE SCALE GENOMIC DNA]</scope>
    <source>
        <strain evidence="2 3">MUT 4182</strain>
    </source>
</reference>
<dbReference type="AlphaFoldDB" id="A0A0C3L3K0"/>
<dbReference type="OrthoDB" id="10509718at2759"/>
<dbReference type="EMBL" id="KN822996">
    <property type="protein sequence ID" value="KIO28308.1"/>
    <property type="molecule type" value="Genomic_DNA"/>
</dbReference>
<evidence type="ECO:0000256" key="1">
    <source>
        <dbReference type="SAM" id="MobiDB-lite"/>
    </source>
</evidence>
<dbReference type="Proteomes" id="UP000054248">
    <property type="component" value="Unassembled WGS sequence"/>
</dbReference>
<gene>
    <name evidence="2" type="ORF">M407DRAFT_6850</name>
</gene>
<evidence type="ECO:0000313" key="3">
    <source>
        <dbReference type="Proteomes" id="UP000054248"/>
    </source>
</evidence>
<feature type="compositionally biased region" description="Low complexity" evidence="1">
    <location>
        <begin position="548"/>
        <end position="566"/>
    </location>
</feature>
<protein>
    <submittedName>
        <fullName evidence="2">Uncharacterized protein</fullName>
    </submittedName>
</protein>
<name>A0A0C3L3K0_9AGAM</name>
<organism evidence="2 3">
    <name type="scientific">Tulasnella calospora MUT 4182</name>
    <dbReference type="NCBI Taxonomy" id="1051891"/>
    <lineage>
        <taxon>Eukaryota</taxon>
        <taxon>Fungi</taxon>
        <taxon>Dikarya</taxon>
        <taxon>Basidiomycota</taxon>
        <taxon>Agaricomycotina</taxon>
        <taxon>Agaricomycetes</taxon>
        <taxon>Cantharellales</taxon>
        <taxon>Tulasnellaceae</taxon>
        <taxon>Tulasnella</taxon>
    </lineage>
</organism>
<feature type="region of interest" description="Disordered" evidence="1">
    <location>
        <begin position="519"/>
        <end position="566"/>
    </location>
</feature>
<sequence length="566" mass="63167">MSVRPASPLETENKNPLETTSDNYRSLVLWARRIRERIIAIENARPPIARLTPDLLRKILLHDIDFYFAFGGQGENIWMRRENLRRVMRRWRDAIDSSPEWWRWSSLTLSRNDVLRCFRNNPREPIHVNIVLSGGTQGLEIREKAMVKAVEALAEAVDRVQSLKVLPLAGRIAPEVQRFLSLPMPTLFHLRVIAGTPQNIAIHLGEGVPLRYLELSGSVAVPWGSPRLSGLHTFSIGYPDGLAGHSGDILRITGSTNLKSMRLTRVILEGLDAAPTSNVKSPIVISPYSRRFYFDRTFHPKPPALNTRPSTIISLEGVRLPLTEPKVDGSLIWQLLKAASLARHSCIAIQIDKSSSESYENQATITQEIMVGNVRCIHLHFEVTECSSLVQFFDVGFREWLNLPVIGIWCTSPLLDFTPILHWLVAPHTLDPDGGRLCPLLGNLGFHRCDNLSEDLLNGLERRILYFDEEKCGELLEGSKFRLWVDLDEISTSPIYHRAVLRDHCQSWDNLKPVGPPYGPNVPRPVAPGVNGPPGAPRANLPPAVTRVNGPPGAPGVNGLPRGPGV</sequence>
<keyword evidence="3" id="KW-1185">Reference proteome</keyword>
<reference evidence="3" key="2">
    <citation type="submission" date="2015-01" db="EMBL/GenBank/DDBJ databases">
        <title>Evolutionary Origins and Diversification of the Mycorrhizal Mutualists.</title>
        <authorList>
            <consortium name="DOE Joint Genome Institute"/>
            <consortium name="Mycorrhizal Genomics Consortium"/>
            <person name="Kohler A."/>
            <person name="Kuo A."/>
            <person name="Nagy L.G."/>
            <person name="Floudas D."/>
            <person name="Copeland A."/>
            <person name="Barry K.W."/>
            <person name="Cichocki N."/>
            <person name="Veneault-Fourrey C."/>
            <person name="LaButti K."/>
            <person name="Lindquist E.A."/>
            <person name="Lipzen A."/>
            <person name="Lundell T."/>
            <person name="Morin E."/>
            <person name="Murat C."/>
            <person name="Riley R."/>
            <person name="Ohm R."/>
            <person name="Sun H."/>
            <person name="Tunlid A."/>
            <person name="Henrissat B."/>
            <person name="Grigoriev I.V."/>
            <person name="Hibbett D.S."/>
            <person name="Martin F."/>
        </authorList>
    </citation>
    <scope>NUCLEOTIDE SEQUENCE [LARGE SCALE GENOMIC DNA]</scope>
    <source>
        <strain evidence="3">MUT 4182</strain>
    </source>
</reference>